<dbReference type="EMBL" id="CAJZBQ010000009">
    <property type="protein sequence ID" value="CAG9312797.1"/>
    <property type="molecule type" value="Genomic_DNA"/>
</dbReference>
<dbReference type="AlphaFoldDB" id="A0AAU9IFC7"/>
<name>A0AAU9IFC7_9CILI</name>
<evidence type="ECO:0008006" key="4">
    <source>
        <dbReference type="Google" id="ProtNLM"/>
    </source>
</evidence>
<evidence type="ECO:0000313" key="3">
    <source>
        <dbReference type="Proteomes" id="UP001162131"/>
    </source>
</evidence>
<gene>
    <name evidence="2" type="ORF">BSTOLATCC_MIC7875</name>
</gene>
<sequence length="66" mass="8005">MDDWEETRDLIRESAVPSHEPSPNIEIKPPLELFYSFFNSEMINSDRWKYKSLRWINKKHLILLSL</sequence>
<reference evidence="2" key="1">
    <citation type="submission" date="2021-09" db="EMBL/GenBank/DDBJ databases">
        <authorList>
            <consortium name="AG Swart"/>
            <person name="Singh M."/>
            <person name="Singh A."/>
            <person name="Seah K."/>
            <person name="Emmerich C."/>
        </authorList>
    </citation>
    <scope>NUCLEOTIDE SEQUENCE</scope>
    <source>
        <strain evidence="2">ATCC30299</strain>
    </source>
</reference>
<feature type="region of interest" description="Disordered" evidence="1">
    <location>
        <begin position="1"/>
        <end position="23"/>
    </location>
</feature>
<dbReference type="Proteomes" id="UP001162131">
    <property type="component" value="Unassembled WGS sequence"/>
</dbReference>
<keyword evidence="3" id="KW-1185">Reference proteome</keyword>
<organism evidence="2 3">
    <name type="scientific">Blepharisma stoltei</name>
    <dbReference type="NCBI Taxonomy" id="1481888"/>
    <lineage>
        <taxon>Eukaryota</taxon>
        <taxon>Sar</taxon>
        <taxon>Alveolata</taxon>
        <taxon>Ciliophora</taxon>
        <taxon>Postciliodesmatophora</taxon>
        <taxon>Heterotrichea</taxon>
        <taxon>Heterotrichida</taxon>
        <taxon>Blepharismidae</taxon>
        <taxon>Blepharisma</taxon>
    </lineage>
</organism>
<evidence type="ECO:0000313" key="2">
    <source>
        <dbReference type="EMBL" id="CAG9312797.1"/>
    </source>
</evidence>
<proteinExistence type="predicted"/>
<comment type="caution">
    <text evidence="2">The sequence shown here is derived from an EMBL/GenBank/DDBJ whole genome shotgun (WGS) entry which is preliminary data.</text>
</comment>
<evidence type="ECO:0000256" key="1">
    <source>
        <dbReference type="SAM" id="MobiDB-lite"/>
    </source>
</evidence>
<accession>A0AAU9IFC7</accession>
<protein>
    <recommendedName>
        <fullName evidence="4">Acetyl-CoA carboxylase beta subunit</fullName>
    </recommendedName>
</protein>